<reference evidence="1" key="1">
    <citation type="submission" date="2020-05" db="EMBL/GenBank/DDBJ databases">
        <title>Large-scale comparative analyses of tick genomes elucidate their genetic diversity and vector capacities.</title>
        <authorList>
            <person name="Jia N."/>
            <person name="Wang J."/>
            <person name="Shi W."/>
            <person name="Du L."/>
            <person name="Sun Y."/>
            <person name="Zhan W."/>
            <person name="Jiang J."/>
            <person name="Wang Q."/>
            <person name="Zhang B."/>
            <person name="Ji P."/>
            <person name="Sakyi L.B."/>
            <person name="Cui X."/>
            <person name="Yuan T."/>
            <person name="Jiang B."/>
            <person name="Yang W."/>
            <person name="Lam T.T.-Y."/>
            <person name="Chang Q."/>
            <person name="Ding S."/>
            <person name="Wang X."/>
            <person name="Zhu J."/>
            <person name="Ruan X."/>
            <person name="Zhao L."/>
            <person name="Wei J."/>
            <person name="Que T."/>
            <person name="Du C."/>
            <person name="Cheng J."/>
            <person name="Dai P."/>
            <person name="Han X."/>
            <person name="Huang E."/>
            <person name="Gao Y."/>
            <person name="Liu J."/>
            <person name="Shao H."/>
            <person name="Ye R."/>
            <person name="Li L."/>
            <person name="Wei W."/>
            <person name="Wang X."/>
            <person name="Wang C."/>
            <person name="Yang T."/>
            <person name="Huo Q."/>
            <person name="Li W."/>
            <person name="Guo W."/>
            <person name="Chen H."/>
            <person name="Zhou L."/>
            <person name="Ni X."/>
            <person name="Tian J."/>
            <person name="Zhou Y."/>
            <person name="Sheng Y."/>
            <person name="Liu T."/>
            <person name="Pan Y."/>
            <person name="Xia L."/>
            <person name="Li J."/>
            <person name="Zhao F."/>
            <person name="Cao W."/>
        </authorList>
    </citation>
    <scope>NUCLEOTIDE SEQUENCE</scope>
    <source>
        <strain evidence="1">Hyas-2018</strain>
    </source>
</reference>
<evidence type="ECO:0000313" key="1">
    <source>
        <dbReference type="EMBL" id="KAH6940797.1"/>
    </source>
</evidence>
<name>A0ACB7T3B5_HYAAI</name>
<comment type="caution">
    <text evidence="1">The sequence shown here is derived from an EMBL/GenBank/DDBJ whole genome shotgun (WGS) entry which is preliminary data.</text>
</comment>
<organism evidence="1 2">
    <name type="scientific">Hyalomma asiaticum</name>
    <name type="common">Tick</name>
    <dbReference type="NCBI Taxonomy" id="266040"/>
    <lineage>
        <taxon>Eukaryota</taxon>
        <taxon>Metazoa</taxon>
        <taxon>Ecdysozoa</taxon>
        <taxon>Arthropoda</taxon>
        <taxon>Chelicerata</taxon>
        <taxon>Arachnida</taxon>
        <taxon>Acari</taxon>
        <taxon>Parasitiformes</taxon>
        <taxon>Ixodida</taxon>
        <taxon>Ixodoidea</taxon>
        <taxon>Ixodidae</taxon>
        <taxon>Hyalomminae</taxon>
        <taxon>Hyalomma</taxon>
    </lineage>
</organism>
<keyword evidence="2" id="KW-1185">Reference proteome</keyword>
<protein>
    <submittedName>
        <fullName evidence="1">Uncharacterized protein</fullName>
    </submittedName>
</protein>
<dbReference type="EMBL" id="CM023491">
    <property type="protein sequence ID" value="KAH6940797.1"/>
    <property type="molecule type" value="Genomic_DNA"/>
</dbReference>
<evidence type="ECO:0000313" key="2">
    <source>
        <dbReference type="Proteomes" id="UP000821845"/>
    </source>
</evidence>
<sequence length="297" mass="34183">MPRLPEGFSSVACEVDPAAALILRRPPYDVCPLMAELLRALSRESWFARVVGSRRGTPEALDSVVSAFYRLLSRYLDRYRRPVRPGRAGNSWWSPELAEERRRVNAMRRRFQRARDESMRTVWRQEYCAALARLRRHIRQARDSYERECHSACSRSNVFFKTFREAFGRTRPPRLLPPLERPDTGGEQLHERSCSCSDRPLHWAHRNRLKLQSRPAIGDPLAAAPEPFRGNLITERYPSEPLDTYTPEEARLLCPTCEVPEIHRRQHQNGALHQIRLAAASSPCRPNLPAAASPTTL</sequence>
<proteinExistence type="predicted"/>
<accession>A0ACB7T3B5</accession>
<gene>
    <name evidence="1" type="ORF">HPB50_006872</name>
</gene>
<dbReference type="Proteomes" id="UP000821845">
    <property type="component" value="Chromosome 11"/>
</dbReference>